<dbReference type="AlphaFoldDB" id="E4NEW8"/>
<dbReference type="Proteomes" id="UP000007076">
    <property type="component" value="Chromosome"/>
</dbReference>
<dbReference type="KEGG" id="ksk:KSE_41160"/>
<dbReference type="PATRIC" id="fig|452652.3.peg.4109"/>
<dbReference type="eggNOG" id="COG4447">
    <property type="taxonomic scope" value="Bacteria"/>
</dbReference>
<feature type="chain" id="PRO_5003186602" description="Secreted protein" evidence="1">
    <location>
        <begin position="37"/>
        <end position="404"/>
    </location>
</feature>
<evidence type="ECO:0008006" key="4">
    <source>
        <dbReference type="Google" id="ProtNLM"/>
    </source>
</evidence>
<evidence type="ECO:0000256" key="1">
    <source>
        <dbReference type="SAM" id="SignalP"/>
    </source>
</evidence>
<dbReference type="RefSeq" id="WP_014137209.1">
    <property type="nucleotide sequence ID" value="NC_016109.1"/>
</dbReference>
<sequence length="404" mass="41488">MTRRRGAATTPAVPAVPIVLAALAALLLTGTPPATAADAPPPTAADARSAPGWTVDAFPAGNAALQDVGRGGGRSAWAVGRREIGLERGRISYQPVAFVRDEPGAAWRQVELPAGLEASTVAPDGAGGTWVTGSRQGDSVPLGRYRAGRWQLQEVPLPAHVTGGGLTALASAGGPRDEWAVGYYQPDDLLTFHGLIEHGDGTSWQPVPVPDLGTDYWTLTDVAAAGPSDVWAAGSVGTADGWTNPLLLHYDGRAWSKVAAPDLDARYGDLVRLVVAGPGDVWAVGTETGPTRQDRTLVAHFDGRAWTVQPTGLGDGKATGAARTPDGVAVVGYRRTGGGYQPIGARLTRHGWEPLGLPAGPGPEGRIPGGVLSAGEHLTVVGVAPTGRAPDGAPLPPLPFSLTR</sequence>
<keyword evidence="3" id="KW-1185">Reference proteome</keyword>
<dbReference type="HOGENOM" id="CLU_054572_0_0_11"/>
<reference evidence="2 3" key="1">
    <citation type="journal article" date="2010" name="DNA Res.">
        <title>Genome sequence of Kitasatospora setae NBRC 14216T: an evolutionary snapshot of the family Streptomycetaceae.</title>
        <authorList>
            <person name="Ichikawa N."/>
            <person name="Oguchi A."/>
            <person name="Ikeda H."/>
            <person name="Ishikawa J."/>
            <person name="Kitani S."/>
            <person name="Watanabe Y."/>
            <person name="Nakamura S."/>
            <person name="Katano Y."/>
            <person name="Kishi E."/>
            <person name="Sasagawa M."/>
            <person name="Ankai A."/>
            <person name="Fukui S."/>
            <person name="Hashimoto Y."/>
            <person name="Kamata S."/>
            <person name="Otoguro M."/>
            <person name="Tanikawa S."/>
            <person name="Nihira T."/>
            <person name="Horinouchi S."/>
            <person name="Ohnishi Y."/>
            <person name="Hayakawa M."/>
            <person name="Kuzuyama T."/>
            <person name="Arisawa A."/>
            <person name="Nomoto F."/>
            <person name="Miura H."/>
            <person name="Takahashi Y."/>
            <person name="Fujita N."/>
        </authorList>
    </citation>
    <scope>NUCLEOTIDE SEQUENCE [LARGE SCALE GENOMIC DNA]</scope>
    <source>
        <strain evidence="3">ATCC 33774 / DSM 43861 / JCM 3304 / KCC A-0304 / NBRC 14216 / KM-6054</strain>
    </source>
</reference>
<gene>
    <name evidence="2" type="ordered locus">KSE_41160</name>
</gene>
<proteinExistence type="predicted"/>
<name>E4NEW8_KITSK</name>
<organism evidence="2 3">
    <name type="scientific">Kitasatospora setae (strain ATCC 33774 / DSM 43861 / JCM 3304 / KCC A-0304 / NBRC 14216 / KM-6054)</name>
    <name type="common">Streptomyces setae</name>
    <dbReference type="NCBI Taxonomy" id="452652"/>
    <lineage>
        <taxon>Bacteria</taxon>
        <taxon>Bacillati</taxon>
        <taxon>Actinomycetota</taxon>
        <taxon>Actinomycetes</taxon>
        <taxon>Kitasatosporales</taxon>
        <taxon>Streptomycetaceae</taxon>
        <taxon>Kitasatospora</taxon>
    </lineage>
</organism>
<feature type="signal peptide" evidence="1">
    <location>
        <begin position="1"/>
        <end position="36"/>
    </location>
</feature>
<protein>
    <recommendedName>
        <fullName evidence="4">Secreted protein</fullName>
    </recommendedName>
</protein>
<evidence type="ECO:0000313" key="2">
    <source>
        <dbReference type="EMBL" id="BAJ29904.1"/>
    </source>
</evidence>
<evidence type="ECO:0000313" key="3">
    <source>
        <dbReference type="Proteomes" id="UP000007076"/>
    </source>
</evidence>
<keyword evidence="1" id="KW-0732">Signal</keyword>
<dbReference type="STRING" id="452652.KSE_41160"/>
<dbReference type="EMBL" id="AP010968">
    <property type="protein sequence ID" value="BAJ29904.1"/>
    <property type="molecule type" value="Genomic_DNA"/>
</dbReference>
<accession>E4NEW8</accession>